<dbReference type="Proteomes" id="UP000678499">
    <property type="component" value="Unassembled WGS sequence"/>
</dbReference>
<proteinExistence type="predicted"/>
<evidence type="ECO:0000256" key="1">
    <source>
        <dbReference type="ARBA" id="ARBA00004141"/>
    </source>
</evidence>
<dbReference type="GO" id="GO:0015842">
    <property type="term" value="P:aminergic neurotransmitter loading into synaptic vesicle"/>
    <property type="evidence" value="ECO:0007669"/>
    <property type="project" value="TreeGrafter"/>
</dbReference>
<evidence type="ECO:0000256" key="2">
    <source>
        <dbReference type="ARBA" id="ARBA00022448"/>
    </source>
</evidence>
<dbReference type="GO" id="GO:0005335">
    <property type="term" value="F:serotonin:sodium:chloride symporter activity"/>
    <property type="evidence" value="ECO:0007669"/>
    <property type="project" value="TreeGrafter"/>
</dbReference>
<evidence type="ECO:0000256" key="4">
    <source>
        <dbReference type="ARBA" id="ARBA00022989"/>
    </source>
</evidence>
<name>A0A7R9GHI3_9CRUS</name>
<feature type="region of interest" description="Disordered" evidence="6">
    <location>
        <begin position="137"/>
        <end position="174"/>
    </location>
</feature>
<evidence type="ECO:0000256" key="6">
    <source>
        <dbReference type="SAM" id="MobiDB-lite"/>
    </source>
</evidence>
<keyword evidence="5" id="KW-0472">Membrane</keyword>
<dbReference type="EMBL" id="OA884849">
    <property type="protein sequence ID" value="CAD7281359.1"/>
    <property type="molecule type" value="Genomic_DNA"/>
</dbReference>
<comment type="subcellular location">
    <subcellularLocation>
        <location evidence="1">Membrane</location>
        <topology evidence="1">Multi-pass membrane protein</topology>
    </subcellularLocation>
</comment>
<dbReference type="GO" id="GO:0030672">
    <property type="term" value="C:synaptic vesicle membrane"/>
    <property type="evidence" value="ECO:0007669"/>
    <property type="project" value="TreeGrafter"/>
</dbReference>
<evidence type="ECO:0000256" key="5">
    <source>
        <dbReference type="ARBA" id="ARBA00023136"/>
    </source>
</evidence>
<organism evidence="7">
    <name type="scientific">Notodromas monacha</name>
    <dbReference type="NCBI Taxonomy" id="399045"/>
    <lineage>
        <taxon>Eukaryota</taxon>
        <taxon>Metazoa</taxon>
        <taxon>Ecdysozoa</taxon>
        <taxon>Arthropoda</taxon>
        <taxon>Crustacea</taxon>
        <taxon>Oligostraca</taxon>
        <taxon>Ostracoda</taxon>
        <taxon>Podocopa</taxon>
        <taxon>Podocopida</taxon>
        <taxon>Cypridocopina</taxon>
        <taxon>Cypridoidea</taxon>
        <taxon>Cyprididae</taxon>
        <taxon>Notodromas</taxon>
    </lineage>
</organism>
<dbReference type="PANTHER" id="PTHR23506">
    <property type="entry name" value="GH10249P"/>
    <property type="match status" value="1"/>
</dbReference>
<evidence type="ECO:0000313" key="7">
    <source>
        <dbReference type="EMBL" id="CAD7281359.1"/>
    </source>
</evidence>
<dbReference type="AlphaFoldDB" id="A0A7R9GHI3"/>
<protein>
    <submittedName>
        <fullName evidence="7">Uncharacterized protein</fullName>
    </submittedName>
</protein>
<feature type="compositionally biased region" description="Basic and acidic residues" evidence="6">
    <location>
        <begin position="141"/>
        <end position="167"/>
    </location>
</feature>
<dbReference type="OrthoDB" id="5086884at2759"/>
<keyword evidence="2" id="KW-0813">Transport</keyword>
<dbReference type="PANTHER" id="PTHR23506:SF4">
    <property type="entry name" value="PORTABELLA"/>
    <property type="match status" value="1"/>
</dbReference>
<accession>A0A7R9GHI3</accession>
<keyword evidence="8" id="KW-1185">Reference proteome</keyword>
<dbReference type="InterPro" id="IPR050930">
    <property type="entry name" value="MFS_Vesicular_Transporter"/>
</dbReference>
<dbReference type="EMBL" id="CAJPEX010002812">
    <property type="protein sequence ID" value="CAG0921511.1"/>
    <property type="molecule type" value="Genomic_DNA"/>
</dbReference>
<gene>
    <name evidence="7" type="ORF">NMOB1V02_LOCUS9006</name>
</gene>
<sequence>MSIEEIKTPEKNLHANERIGLLLGSKALVQLVANPLVGWWATRVGYALPLLVGTSYLLVSSLGPFLGGELAETIGFPWAMRIVGFANLFYAPICCILRYQDAVPDSTIETPELGEKKGLWRDFVKMPAATVSYKTMSLKSDSSREDEADHGGEGGCKTKDAKPKREATPTWPFHQFGNRDESEYHWGTIRDQESPVEEFGQEVVGYEQFNGGTPKKFQQYGIISSQGFSNPKEQQLLNYNPLRTKRENLFFPTAPQYHHHHQTGASEASDRQNFQYDQPKESLMQDPYNQMPVWDADYTGYPAEAGGGANYDHAVRGNQMAFGPDCGCQTIALAHHDGQPIATSAFD</sequence>
<evidence type="ECO:0000313" key="8">
    <source>
        <dbReference type="Proteomes" id="UP000678499"/>
    </source>
</evidence>
<keyword evidence="4" id="KW-1133">Transmembrane helix</keyword>
<reference evidence="7" key="1">
    <citation type="submission" date="2020-11" db="EMBL/GenBank/DDBJ databases">
        <authorList>
            <person name="Tran Van P."/>
        </authorList>
    </citation>
    <scope>NUCLEOTIDE SEQUENCE</scope>
</reference>
<evidence type="ECO:0000256" key="3">
    <source>
        <dbReference type="ARBA" id="ARBA00022692"/>
    </source>
</evidence>
<dbReference type="GO" id="GO:0043195">
    <property type="term" value="C:terminal bouton"/>
    <property type="evidence" value="ECO:0007669"/>
    <property type="project" value="TreeGrafter"/>
</dbReference>
<keyword evidence="3" id="KW-0812">Transmembrane</keyword>